<protein>
    <submittedName>
        <fullName evidence="3">Uncharacterized protein</fullName>
    </submittedName>
</protein>
<dbReference type="AlphaFoldDB" id="A0A4S4FN77"/>
<feature type="transmembrane region" description="Helical" evidence="1">
    <location>
        <begin position="7"/>
        <end position="30"/>
    </location>
</feature>
<sequence length="67" mass="7646">MKRFYSSIFGIALLVFGAFVLFDAIVMFVIVGISRYYVQVAIGAFVVIAIFVAYRVIRNRLARKAFF</sequence>
<keyword evidence="4" id="KW-1185">Reference proteome</keyword>
<dbReference type="Proteomes" id="UP000309133">
    <property type="component" value="Unassembled WGS sequence"/>
</dbReference>
<accession>A0A4S4FN77</accession>
<keyword evidence="1" id="KW-0472">Membrane</keyword>
<reference evidence="3 4" key="1">
    <citation type="submission" date="2019-04" db="EMBL/GenBank/DDBJ databases">
        <authorList>
            <person name="Jiang L."/>
        </authorList>
    </citation>
    <scope>NUCLEOTIDE SEQUENCE [LARGE SCALE GENOMIC DNA]</scope>
    <source>
        <strain evidence="3 4">YIM 131853</strain>
    </source>
</reference>
<dbReference type="EMBL" id="SSSM01000004">
    <property type="protein sequence ID" value="THG30662.1"/>
    <property type="molecule type" value="Genomic_DNA"/>
</dbReference>
<organism evidence="3 4">
    <name type="scientific">Naasia lichenicola</name>
    <dbReference type="NCBI Taxonomy" id="2565933"/>
    <lineage>
        <taxon>Bacteria</taxon>
        <taxon>Bacillati</taxon>
        <taxon>Actinomycetota</taxon>
        <taxon>Actinomycetes</taxon>
        <taxon>Micrococcales</taxon>
        <taxon>Microbacteriaceae</taxon>
        <taxon>Naasia</taxon>
    </lineage>
</organism>
<dbReference type="EMBL" id="SSSM01000003">
    <property type="protein sequence ID" value="THG31899.1"/>
    <property type="molecule type" value="Genomic_DNA"/>
</dbReference>
<keyword evidence="1" id="KW-1133">Transmembrane helix</keyword>
<proteinExistence type="predicted"/>
<evidence type="ECO:0000313" key="3">
    <source>
        <dbReference type="EMBL" id="THG31899.1"/>
    </source>
</evidence>
<feature type="transmembrane region" description="Helical" evidence="1">
    <location>
        <begin position="36"/>
        <end position="57"/>
    </location>
</feature>
<comment type="caution">
    <text evidence="3">The sequence shown here is derived from an EMBL/GenBank/DDBJ whole genome shotgun (WGS) entry which is preliminary data.</text>
</comment>
<dbReference type="RefSeq" id="WP_136427019.1">
    <property type="nucleotide sequence ID" value="NZ_SSSM01000003.1"/>
</dbReference>
<keyword evidence="1" id="KW-0812">Transmembrane</keyword>
<evidence type="ECO:0000313" key="2">
    <source>
        <dbReference type="EMBL" id="THG30662.1"/>
    </source>
</evidence>
<gene>
    <name evidence="3" type="ORF">E6C64_07605</name>
    <name evidence="2" type="ORF">E6C64_08460</name>
</gene>
<evidence type="ECO:0000256" key="1">
    <source>
        <dbReference type="SAM" id="Phobius"/>
    </source>
</evidence>
<evidence type="ECO:0000313" key="4">
    <source>
        <dbReference type="Proteomes" id="UP000309133"/>
    </source>
</evidence>
<name>A0A4S4FN77_9MICO</name>